<keyword evidence="3" id="KW-1185">Reference proteome</keyword>
<evidence type="ECO:0000313" key="2">
    <source>
        <dbReference type="EMBL" id="KAE8126155.1"/>
    </source>
</evidence>
<gene>
    <name evidence="2" type="ORF">FH972_020899</name>
</gene>
<feature type="compositionally biased region" description="Acidic residues" evidence="1">
    <location>
        <begin position="57"/>
        <end position="71"/>
    </location>
</feature>
<dbReference type="AlphaFoldDB" id="A0A5N6RUX1"/>
<evidence type="ECO:0000313" key="3">
    <source>
        <dbReference type="Proteomes" id="UP000327013"/>
    </source>
</evidence>
<reference evidence="2 3" key="1">
    <citation type="submission" date="2019-06" db="EMBL/GenBank/DDBJ databases">
        <title>A chromosomal-level reference genome of Carpinus fangiana (Coryloideae, Betulaceae).</title>
        <authorList>
            <person name="Yang X."/>
            <person name="Wang Z."/>
            <person name="Zhang L."/>
            <person name="Hao G."/>
            <person name="Liu J."/>
            <person name="Yang Y."/>
        </authorList>
    </citation>
    <scope>NUCLEOTIDE SEQUENCE [LARGE SCALE GENOMIC DNA]</scope>
    <source>
        <strain evidence="2">Cfa_2016G</strain>
        <tissue evidence="2">Leaf</tissue>
    </source>
</reference>
<feature type="region of interest" description="Disordered" evidence="1">
    <location>
        <begin position="49"/>
        <end position="71"/>
    </location>
</feature>
<name>A0A5N6RUX1_9ROSI</name>
<proteinExistence type="predicted"/>
<protein>
    <submittedName>
        <fullName evidence="2">Uncharacterized protein</fullName>
    </submittedName>
</protein>
<organism evidence="2 3">
    <name type="scientific">Carpinus fangiana</name>
    <dbReference type="NCBI Taxonomy" id="176857"/>
    <lineage>
        <taxon>Eukaryota</taxon>
        <taxon>Viridiplantae</taxon>
        <taxon>Streptophyta</taxon>
        <taxon>Embryophyta</taxon>
        <taxon>Tracheophyta</taxon>
        <taxon>Spermatophyta</taxon>
        <taxon>Magnoliopsida</taxon>
        <taxon>eudicotyledons</taxon>
        <taxon>Gunneridae</taxon>
        <taxon>Pentapetalae</taxon>
        <taxon>rosids</taxon>
        <taxon>fabids</taxon>
        <taxon>Fagales</taxon>
        <taxon>Betulaceae</taxon>
        <taxon>Carpinus</taxon>
    </lineage>
</organism>
<sequence>MLVKTVSQTRDYTYLLRAHMIKGGGDEVAEDEACGAREDLEEAREVQEEVDGHAEEEAQDVEEEARDVEDPEEALGVAVGGEDLVVEGDRASFSSCFSSFFFLFLFFTML</sequence>
<accession>A0A5N6RUX1</accession>
<dbReference type="EMBL" id="CM017328">
    <property type="protein sequence ID" value="KAE8126155.1"/>
    <property type="molecule type" value="Genomic_DNA"/>
</dbReference>
<dbReference type="Proteomes" id="UP000327013">
    <property type="component" value="Chromosome 8"/>
</dbReference>
<evidence type="ECO:0000256" key="1">
    <source>
        <dbReference type="SAM" id="MobiDB-lite"/>
    </source>
</evidence>